<evidence type="ECO:0000259" key="5">
    <source>
        <dbReference type="Pfam" id="PF01656"/>
    </source>
</evidence>
<dbReference type="Gene3D" id="3.40.50.300">
    <property type="entry name" value="P-loop containing nucleotide triphosphate hydrolases"/>
    <property type="match status" value="1"/>
</dbReference>
<proteinExistence type="inferred from homology"/>
<dbReference type="CDD" id="cd01750">
    <property type="entry name" value="GATase1_CobQ"/>
    <property type="match status" value="1"/>
</dbReference>
<dbReference type="GO" id="GO:0009236">
    <property type="term" value="P:cobalamin biosynthetic process"/>
    <property type="evidence" value="ECO:0007669"/>
    <property type="project" value="UniProtKB-UniRule"/>
</dbReference>
<evidence type="ECO:0000259" key="6">
    <source>
        <dbReference type="Pfam" id="PF07685"/>
    </source>
</evidence>
<keyword evidence="3 4" id="KW-0315">Glutamine amidotransferase</keyword>
<comment type="caution">
    <text evidence="7">The sequence shown here is derived from an EMBL/GenBank/DDBJ whole genome shotgun (WGS) entry which is preliminary data.</text>
</comment>
<feature type="active site" description="Nucleophile" evidence="4">
    <location>
        <position position="334"/>
    </location>
</feature>
<evidence type="ECO:0000256" key="3">
    <source>
        <dbReference type="ARBA" id="ARBA00022962"/>
    </source>
</evidence>
<dbReference type="AlphaFoldDB" id="A0AAV4LHW5"/>
<dbReference type="InterPro" id="IPR004459">
    <property type="entry name" value="CobQ_synth"/>
</dbReference>
<evidence type="ECO:0000313" key="8">
    <source>
        <dbReference type="Proteomes" id="UP001057291"/>
    </source>
</evidence>
<evidence type="ECO:0000313" key="7">
    <source>
        <dbReference type="EMBL" id="GIM47385.1"/>
    </source>
</evidence>
<evidence type="ECO:0000256" key="1">
    <source>
        <dbReference type="ARBA" id="ARBA00004953"/>
    </source>
</evidence>
<dbReference type="SUPFAM" id="SSF52317">
    <property type="entry name" value="Class I glutamine amidotransferase-like"/>
    <property type="match status" value="1"/>
</dbReference>
<dbReference type="HAMAP" id="MF_00028">
    <property type="entry name" value="CobQ"/>
    <property type="match status" value="1"/>
</dbReference>
<dbReference type="RefSeq" id="WP_282200369.1">
    <property type="nucleotide sequence ID" value="NZ_BOQE01000001.1"/>
</dbReference>
<reference evidence="7" key="1">
    <citation type="journal article" date="2023" name="Int. J. Syst. Evol. Microbiol.">
        <title>Collibacillus ludicampi gen. nov., sp. nov., a new soil bacterium of the family Alicyclobacillaceae.</title>
        <authorList>
            <person name="Jojima T."/>
            <person name="Ioku Y."/>
            <person name="Fukuta Y."/>
            <person name="Shirasaka N."/>
            <person name="Matsumura Y."/>
            <person name="Mori M."/>
        </authorList>
    </citation>
    <scope>NUCLEOTIDE SEQUENCE</scope>
    <source>
        <strain evidence="7">TP075</strain>
    </source>
</reference>
<comment type="function">
    <text evidence="4">Catalyzes amidations at positions B, D, E, and G on adenosylcobyrinic A,C-diamide. NH(2) groups are provided by glutamine, and one molecule of ATP is hydrogenolyzed for each amidation.</text>
</comment>
<dbReference type="Pfam" id="PF07685">
    <property type="entry name" value="GATase_3"/>
    <property type="match status" value="1"/>
</dbReference>
<dbReference type="InterPro" id="IPR027417">
    <property type="entry name" value="P-loop_NTPase"/>
</dbReference>
<dbReference type="InterPro" id="IPR002586">
    <property type="entry name" value="CobQ/CobB/MinD/ParA_Nub-bd_dom"/>
</dbReference>
<dbReference type="Pfam" id="PF01656">
    <property type="entry name" value="CbiA"/>
    <property type="match status" value="1"/>
</dbReference>
<protein>
    <recommendedName>
        <fullName evidence="4">Cobyric acid synthase</fullName>
    </recommendedName>
</protein>
<dbReference type="PANTHER" id="PTHR21343:SF1">
    <property type="entry name" value="COBYRIC ACID SYNTHASE"/>
    <property type="match status" value="1"/>
</dbReference>
<dbReference type="InterPro" id="IPR047045">
    <property type="entry name" value="CobQ_N"/>
</dbReference>
<dbReference type="SUPFAM" id="SSF52540">
    <property type="entry name" value="P-loop containing nucleoside triphosphate hydrolases"/>
    <property type="match status" value="1"/>
</dbReference>
<gene>
    <name evidence="4 7" type="primary">cobQ</name>
    <name evidence="7" type="ORF">DNHGIG_29340</name>
</gene>
<dbReference type="PROSITE" id="PS51274">
    <property type="entry name" value="GATASE_COBBQ"/>
    <property type="match status" value="1"/>
</dbReference>
<name>A0AAV4LHW5_9BACL</name>
<dbReference type="GO" id="GO:0003824">
    <property type="term" value="F:catalytic activity"/>
    <property type="evidence" value="ECO:0007669"/>
    <property type="project" value="InterPro"/>
</dbReference>
<organism evidence="7 8">
    <name type="scientific">Collibacillus ludicampi</name>
    <dbReference type="NCBI Taxonomy" id="2771369"/>
    <lineage>
        <taxon>Bacteria</taxon>
        <taxon>Bacillati</taxon>
        <taxon>Bacillota</taxon>
        <taxon>Bacilli</taxon>
        <taxon>Bacillales</taxon>
        <taxon>Alicyclobacillaceae</taxon>
        <taxon>Collibacillus</taxon>
    </lineage>
</organism>
<sequence length="503" mass="56302">MRAIMIQGTASDVGKSVLCTALCRIFYEDGIRVAPFKSQNMALNSYVTQDGREIGRAQGVQAEAAGVIATVDMNPILLKPKGSGLSEVIVHGKRLKDVNYHSYRGSFHEVALRSIQESIDRLKQQFDLLVVEGAGSPAEVNLNDREVVNMRIARMLDAPVLLVTDIDRGGAFASLVGTLELLEPEDRRRVKGMIINKFRGAYDLLEPGIRWLEEKTGIPVVGVIPFVEHSIEAEDSLALGSLELKKGDVSPWDLDIAVIEIPFISNFTDLDPLRQEPGVHLRFVRSRKEFGRPHLVILPGSKNSIEDLKWLYQTGIGEQILHAYQNGAWVVGICGGYQMLGRELIDPLHVESNEDRLQGLGLLDTTTTYIPTKTTVRRTAMVVHGPCAGEDVEGFEIHLGQTERGKDVAPFLQYDNVYDGAVSPCGRVTGTYLHHIFHNRRFTRRFLNHIRQTFGLSPVDEQLISDQELREREYTRIAAHVRKHLDMDAIYQLIVTDKFSSQE</sequence>
<feature type="active site" evidence="4">
    <location>
        <position position="434"/>
    </location>
</feature>
<comment type="similarity">
    <text evidence="4">Belongs to the CobB/CobQ family. CobQ subfamily.</text>
</comment>
<feature type="domain" description="CobQ/CobB/MinD/ParA nucleotide binding" evidence="5">
    <location>
        <begin position="4"/>
        <end position="235"/>
    </location>
</feature>
<dbReference type="InterPro" id="IPR033949">
    <property type="entry name" value="CobQ_GATase1"/>
</dbReference>
<dbReference type="PANTHER" id="PTHR21343">
    <property type="entry name" value="DETHIOBIOTIN SYNTHETASE"/>
    <property type="match status" value="1"/>
</dbReference>
<accession>A0AAV4LHW5</accession>
<keyword evidence="2 4" id="KW-0169">Cobalamin biosynthesis</keyword>
<dbReference type="CDD" id="cd05389">
    <property type="entry name" value="CobQ_N"/>
    <property type="match status" value="1"/>
</dbReference>
<evidence type="ECO:0000256" key="4">
    <source>
        <dbReference type="HAMAP-Rule" id="MF_00028"/>
    </source>
</evidence>
<dbReference type="NCBIfam" id="NF001989">
    <property type="entry name" value="PRK00784.1"/>
    <property type="match status" value="1"/>
</dbReference>
<comment type="pathway">
    <text evidence="1 4">Cofactor biosynthesis; adenosylcobalamin biosynthesis.</text>
</comment>
<dbReference type="NCBIfam" id="TIGR00313">
    <property type="entry name" value="cobQ"/>
    <property type="match status" value="1"/>
</dbReference>
<dbReference type="Proteomes" id="UP001057291">
    <property type="component" value="Unassembled WGS sequence"/>
</dbReference>
<dbReference type="Gene3D" id="3.40.50.880">
    <property type="match status" value="1"/>
</dbReference>
<feature type="domain" description="CobB/CobQ-like glutamine amidotransferase" evidence="6">
    <location>
        <begin position="255"/>
        <end position="442"/>
    </location>
</feature>
<dbReference type="GO" id="GO:0015420">
    <property type="term" value="F:ABC-type vitamin B12 transporter activity"/>
    <property type="evidence" value="ECO:0007669"/>
    <property type="project" value="UniProtKB-UniRule"/>
</dbReference>
<dbReference type="InterPro" id="IPR029062">
    <property type="entry name" value="Class_I_gatase-like"/>
</dbReference>
<dbReference type="InterPro" id="IPR011698">
    <property type="entry name" value="GATase_3"/>
</dbReference>
<dbReference type="EMBL" id="BOQE01000001">
    <property type="protein sequence ID" value="GIM47385.1"/>
    <property type="molecule type" value="Genomic_DNA"/>
</dbReference>
<keyword evidence="8" id="KW-1185">Reference proteome</keyword>
<evidence type="ECO:0000256" key="2">
    <source>
        <dbReference type="ARBA" id="ARBA00022573"/>
    </source>
</evidence>